<evidence type="ECO:0000313" key="4">
    <source>
        <dbReference type="Proteomes" id="UP000683925"/>
    </source>
</evidence>
<reference evidence="3" key="1">
    <citation type="submission" date="2021-01" db="EMBL/GenBank/DDBJ databases">
        <authorList>
            <consortium name="Genoscope - CEA"/>
            <person name="William W."/>
        </authorList>
    </citation>
    <scope>NUCLEOTIDE SEQUENCE</scope>
</reference>
<evidence type="ECO:0000259" key="2">
    <source>
        <dbReference type="Pfam" id="PF01926"/>
    </source>
</evidence>
<dbReference type="GO" id="GO:0005525">
    <property type="term" value="F:GTP binding"/>
    <property type="evidence" value="ECO:0007669"/>
    <property type="project" value="InterPro"/>
</dbReference>
<protein>
    <recommendedName>
        <fullName evidence="2">G domain-containing protein</fullName>
    </recommendedName>
</protein>
<keyword evidence="4" id="KW-1185">Reference proteome</keyword>
<feature type="domain" description="G" evidence="2">
    <location>
        <begin position="42"/>
        <end position="144"/>
    </location>
</feature>
<feature type="coiled-coil region" evidence="1">
    <location>
        <begin position="366"/>
        <end position="438"/>
    </location>
</feature>
<proteinExistence type="predicted"/>
<comment type="caution">
    <text evidence="3">The sequence shown here is derived from an EMBL/GenBank/DDBJ whole genome shotgun (WGS) entry which is preliminary data.</text>
</comment>
<dbReference type="CDD" id="cd00882">
    <property type="entry name" value="Ras_like_GTPase"/>
    <property type="match status" value="1"/>
</dbReference>
<sequence length="492" mass="58309">MESQLSNEVQLQIETEILKIVDKCQGLFSTFNNTAEKKIEIVLFVGKTGAGKSTLFNFLSGAEFKIQERELELRNPSNKFSEMKGGMNSVSKEPNYYFNSEYNHLLIDFPGFQDTNGQFDQLLIELIFQKVVTQLPIKVVYVIKNNESTLPDRGIDIIEFIDKLFKKSNLDINKFNLLLNCYLENLSDFELKRKIRRELTNANKNNYIDNILIMRKVQNAEDLKNVFTTQKRNEQWKALQQIKPVQLKPQSIPKFAIISQYLIQQISMIADEYNRIIYDNVEKLCEQMNNSIKSEQIRQTQSIIQVITKAEVKDASEWYTTFIENCGKIPNINQIERNLNNFKKIFHFCSQFQNQIENYSEVIFSIKNTQKKFQKLQENIDQIIKNQQEKTQRESQIANLSSQKEELKKEVGIQGQQTQKLQLQINRQKQDSIRLQNQSRNQQYQHMELQKKVKRQEDHYYYLQNELREIEVRNKIRDFVNFLMLMDTIFDF</sequence>
<keyword evidence="1" id="KW-0175">Coiled coil</keyword>
<dbReference type="Proteomes" id="UP000683925">
    <property type="component" value="Unassembled WGS sequence"/>
</dbReference>
<dbReference type="Pfam" id="PF01926">
    <property type="entry name" value="MMR_HSR1"/>
    <property type="match status" value="1"/>
</dbReference>
<dbReference type="OrthoDB" id="310514at2759"/>
<organism evidence="3 4">
    <name type="scientific">Paramecium octaurelia</name>
    <dbReference type="NCBI Taxonomy" id="43137"/>
    <lineage>
        <taxon>Eukaryota</taxon>
        <taxon>Sar</taxon>
        <taxon>Alveolata</taxon>
        <taxon>Ciliophora</taxon>
        <taxon>Intramacronucleata</taxon>
        <taxon>Oligohymenophorea</taxon>
        <taxon>Peniculida</taxon>
        <taxon>Parameciidae</taxon>
        <taxon>Paramecium</taxon>
    </lineage>
</organism>
<gene>
    <name evidence="3" type="ORF">POCTA_138.1.T0910005</name>
</gene>
<evidence type="ECO:0000256" key="1">
    <source>
        <dbReference type="SAM" id="Coils"/>
    </source>
</evidence>
<name>A0A8S1WGB1_PAROT</name>
<dbReference type="EMBL" id="CAJJDP010000090">
    <property type="protein sequence ID" value="CAD8187687.1"/>
    <property type="molecule type" value="Genomic_DNA"/>
</dbReference>
<dbReference type="AlphaFoldDB" id="A0A8S1WGB1"/>
<accession>A0A8S1WGB1</accession>
<dbReference type="InterPro" id="IPR006073">
    <property type="entry name" value="GTP-bd"/>
</dbReference>
<evidence type="ECO:0000313" key="3">
    <source>
        <dbReference type="EMBL" id="CAD8187687.1"/>
    </source>
</evidence>